<dbReference type="GO" id="GO:0071944">
    <property type="term" value="C:cell periphery"/>
    <property type="evidence" value="ECO:0007669"/>
    <property type="project" value="UniProtKB-ARBA"/>
</dbReference>
<feature type="compositionally biased region" description="Basic and acidic residues" evidence="5">
    <location>
        <begin position="436"/>
        <end position="448"/>
    </location>
</feature>
<feature type="compositionally biased region" description="Low complexity" evidence="5">
    <location>
        <begin position="27"/>
        <end position="71"/>
    </location>
</feature>
<evidence type="ECO:0000256" key="5">
    <source>
        <dbReference type="SAM" id="MobiDB-lite"/>
    </source>
</evidence>
<organism evidence="7 8">
    <name type="scientific">Tilletia horrida</name>
    <dbReference type="NCBI Taxonomy" id="155126"/>
    <lineage>
        <taxon>Eukaryota</taxon>
        <taxon>Fungi</taxon>
        <taxon>Dikarya</taxon>
        <taxon>Basidiomycota</taxon>
        <taxon>Ustilaginomycotina</taxon>
        <taxon>Exobasidiomycetes</taxon>
        <taxon>Tilletiales</taxon>
        <taxon>Tilletiaceae</taxon>
        <taxon>Tilletia</taxon>
    </lineage>
</organism>
<dbReference type="InterPro" id="IPR051694">
    <property type="entry name" value="Immunoregulatory_rcpt-like"/>
</dbReference>
<evidence type="ECO:0000313" key="7">
    <source>
        <dbReference type="EMBL" id="KAK0533006.1"/>
    </source>
</evidence>
<feature type="region of interest" description="Disordered" evidence="5">
    <location>
        <begin position="372"/>
        <end position="448"/>
    </location>
</feature>
<dbReference type="PANTHER" id="PTHR15549">
    <property type="entry name" value="PAIRED IMMUNOGLOBULIN-LIKE TYPE 2 RECEPTOR"/>
    <property type="match status" value="1"/>
</dbReference>
<dbReference type="Proteomes" id="UP001176521">
    <property type="component" value="Unassembled WGS sequence"/>
</dbReference>
<evidence type="ECO:0000256" key="2">
    <source>
        <dbReference type="ARBA" id="ARBA00022692"/>
    </source>
</evidence>
<feature type="compositionally biased region" description="Polar residues" evidence="5">
    <location>
        <begin position="426"/>
        <end position="435"/>
    </location>
</feature>
<feature type="transmembrane region" description="Helical" evidence="6">
    <location>
        <begin position="134"/>
        <end position="158"/>
    </location>
</feature>
<proteinExistence type="predicted"/>
<feature type="region of interest" description="Disordered" evidence="5">
    <location>
        <begin position="1"/>
        <end position="71"/>
    </location>
</feature>
<comment type="subcellular location">
    <subcellularLocation>
        <location evidence="1">Membrane</location>
        <topology evidence="1">Single-pass membrane protein</topology>
    </subcellularLocation>
</comment>
<dbReference type="EMBL" id="JAPDMQ010000147">
    <property type="protein sequence ID" value="KAK0533006.1"/>
    <property type="molecule type" value="Genomic_DNA"/>
</dbReference>
<keyword evidence="3 6" id="KW-1133">Transmembrane helix</keyword>
<feature type="compositionally biased region" description="Polar residues" evidence="5">
    <location>
        <begin position="382"/>
        <end position="394"/>
    </location>
</feature>
<evidence type="ECO:0000256" key="6">
    <source>
        <dbReference type="SAM" id="Phobius"/>
    </source>
</evidence>
<keyword evidence="2 6" id="KW-0812">Transmembrane</keyword>
<evidence type="ECO:0000256" key="4">
    <source>
        <dbReference type="ARBA" id="ARBA00023136"/>
    </source>
</evidence>
<feature type="compositionally biased region" description="Low complexity" evidence="5">
    <location>
        <begin position="372"/>
        <end position="381"/>
    </location>
</feature>
<feature type="compositionally biased region" description="Basic and acidic residues" evidence="5">
    <location>
        <begin position="395"/>
        <end position="405"/>
    </location>
</feature>
<accession>A0AAN6GCB4</accession>
<dbReference type="AlphaFoldDB" id="A0AAN6GCB4"/>
<sequence>MSSSSSATASDTLLSLHQRISHSNPNSETEVSSTRTTPTETSTSRSSSSSRTSTSTTQSTPTSTSTTTRTTVFTTTTTTTQAIVTPTVIIITPSFSAPTVITTVTTILSTGTATITSTSTPDRSSGGFFDNKGAVGGVFAVVGLIVLLLIAGLIWLILRRRRQKQMDADVMAAASAAAAHSRTPFDYDDEDPEMIEGPNSYPPRVPTPGAATAYGGTVNSYSNYAPEGYEPSHFSAGTGPGYAGMGAYGPTLAAAGAAAGAGAGAYGAYYAGQTHDGSGNDPYSQYNHSEHARQASYGGSTGQNWAGGASAPGSPPMDASAMPNPYSPMGAGAAYGGAGQSPPLAPHGEHGEDLAAGGAGIDASNQYLSAGGALPGGAASSTETGPTAVGTTENGEPKPHGHQDGLDDEEAAHLASGRPDPRFMMNQEQAGSSASLRDDQDYSRRLGL</sequence>
<protein>
    <recommendedName>
        <fullName evidence="9">REJ domain-containing protein</fullName>
    </recommendedName>
</protein>
<evidence type="ECO:0000256" key="1">
    <source>
        <dbReference type="ARBA" id="ARBA00004167"/>
    </source>
</evidence>
<evidence type="ECO:0000256" key="3">
    <source>
        <dbReference type="ARBA" id="ARBA00022989"/>
    </source>
</evidence>
<gene>
    <name evidence="7" type="ORF">OC842_003122</name>
</gene>
<keyword evidence="4 6" id="KW-0472">Membrane</keyword>
<dbReference type="GO" id="GO:0016020">
    <property type="term" value="C:membrane"/>
    <property type="evidence" value="ECO:0007669"/>
    <property type="project" value="UniProtKB-SubCell"/>
</dbReference>
<feature type="compositionally biased region" description="Low complexity" evidence="5">
    <location>
        <begin position="1"/>
        <end position="16"/>
    </location>
</feature>
<name>A0AAN6GCB4_9BASI</name>
<evidence type="ECO:0008006" key="9">
    <source>
        <dbReference type="Google" id="ProtNLM"/>
    </source>
</evidence>
<reference evidence="7" key="1">
    <citation type="journal article" date="2023" name="PhytoFront">
        <title>Draft Genome Resources of Seven Strains of Tilletia horrida, Causal Agent of Kernel Smut of Rice.</title>
        <authorList>
            <person name="Khanal S."/>
            <person name="Antony Babu S."/>
            <person name="Zhou X.G."/>
        </authorList>
    </citation>
    <scope>NUCLEOTIDE SEQUENCE</scope>
    <source>
        <strain evidence="7">TX3</strain>
    </source>
</reference>
<comment type="caution">
    <text evidence="7">The sequence shown here is derived from an EMBL/GenBank/DDBJ whole genome shotgun (WGS) entry which is preliminary data.</text>
</comment>
<feature type="region of interest" description="Disordered" evidence="5">
    <location>
        <begin position="293"/>
        <end position="358"/>
    </location>
</feature>
<keyword evidence="8" id="KW-1185">Reference proteome</keyword>
<evidence type="ECO:0000313" key="8">
    <source>
        <dbReference type="Proteomes" id="UP001176521"/>
    </source>
</evidence>
<dbReference type="PANTHER" id="PTHR15549:SF26">
    <property type="entry name" value="AXIAL BUDDING PATTERN PROTEIN 2-RELATED"/>
    <property type="match status" value="1"/>
</dbReference>